<comment type="caution">
    <text evidence="2">The sequence shown here is derived from an EMBL/GenBank/DDBJ whole genome shotgun (WGS) entry which is preliminary data.</text>
</comment>
<proteinExistence type="predicted"/>
<dbReference type="OrthoDB" id="6601214at2759"/>
<name>A0A6G0YB47_APHCR</name>
<protein>
    <submittedName>
        <fullName evidence="2">Uncharacterized protein</fullName>
    </submittedName>
</protein>
<dbReference type="AlphaFoldDB" id="A0A6G0YB47"/>
<keyword evidence="1" id="KW-0175">Coiled coil</keyword>
<keyword evidence="3" id="KW-1185">Reference proteome</keyword>
<organism evidence="2 3">
    <name type="scientific">Aphis craccivora</name>
    <name type="common">Cowpea aphid</name>
    <dbReference type="NCBI Taxonomy" id="307492"/>
    <lineage>
        <taxon>Eukaryota</taxon>
        <taxon>Metazoa</taxon>
        <taxon>Ecdysozoa</taxon>
        <taxon>Arthropoda</taxon>
        <taxon>Hexapoda</taxon>
        <taxon>Insecta</taxon>
        <taxon>Pterygota</taxon>
        <taxon>Neoptera</taxon>
        <taxon>Paraneoptera</taxon>
        <taxon>Hemiptera</taxon>
        <taxon>Sternorrhyncha</taxon>
        <taxon>Aphidomorpha</taxon>
        <taxon>Aphidoidea</taxon>
        <taxon>Aphididae</taxon>
        <taxon>Aphidini</taxon>
        <taxon>Aphis</taxon>
        <taxon>Aphis</taxon>
    </lineage>
</organism>
<reference evidence="2 3" key="1">
    <citation type="submission" date="2019-08" db="EMBL/GenBank/DDBJ databases">
        <title>Whole genome of Aphis craccivora.</title>
        <authorList>
            <person name="Voronova N.V."/>
            <person name="Shulinski R.S."/>
            <person name="Bandarenka Y.V."/>
            <person name="Zhorov D.G."/>
            <person name="Warner D."/>
        </authorList>
    </citation>
    <scope>NUCLEOTIDE SEQUENCE [LARGE SCALE GENOMIC DNA]</scope>
    <source>
        <strain evidence="2">180601</strain>
        <tissue evidence="2">Whole Body</tissue>
    </source>
</reference>
<dbReference type="PANTHER" id="PTHR37445:SF3">
    <property type="entry name" value="ZINC FINGER PHD-TYPE DOMAIN-CONTAINING PROTEIN"/>
    <property type="match status" value="1"/>
</dbReference>
<evidence type="ECO:0000256" key="1">
    <source>
        <dbReference type="SAM" id="Coils"/>
    </source>
</evidence>
<accession>A0A6G0YB47</accession>
<gene>
    <name evidence="2" type="ORF">FWK35_00011344</name>
</gene>
<evidence type="ECO:0000313" key="3">
    <source>
        <dbReference type="Proteomes" id="UP000478052"/>
    </source>
</evidence>
<dbReference type="EMBL" id="VUJU01005023">
    <property type="protein sequence ID" value="KAF0752521.1"/>
    <property type="molecule type" value="Genomic_DNA"/>
</dbReference>
<dbReference type="Proteomes" id="UP000478052">
    <property type="component" value="Unassembled WGS sequence"/>
</dbReference>
<feature type="coiled-coil region" evidence="1">
    <location>
        <begin position="33"/>
        <end position="74"/>
    </location>
</feature>
<sequence>MEEQLASIINSLSEIKTTQNKLIQSFNDQNKSIKNFSIRFDNLSSQIKNLSDDNALLNGKVSQFELKIKSLEQNSISTSKTTHLDIINEIADRQSRTNNIILFNLPEATDPSKIKPDSDRLKIIFNKMGLNIEPIRFFRLGNPSTRARPLKITLTNTENVFNVLRAQSKIRSSDEFKELRFSSDRTMKQREQMSTLRQELETRRSNGENNIIIKYIKGNPVIITNSKN</sequence>
<evidence type="ECO:0000313" key="2">
    <source>
        <dbReference type="EMBL" id="KAF0752521.1"/>
    </source>
</evidence>
<dbReference type="PANTHER" id="PTHR37445">
    <property type="entry name" value="PROTEIN CBG24663"/>
    <property type="match status" value="1"/>
</dbReference>